<reference evidence="1" key="1">
    <citation type="submission" date="2023-05" db="EMBL/GenBank/DDBJ databases">
        <authorList>
            <consortium name="Clinical and Environmental Microbiology Branch: Whole genome sequencing antimicrobial resistance pathogens in the healthcare setting"/>
        </authorList>
    </citation>
    <scope>NUCLEOTIDE SEQUENCE</scope>
    <source>
        <strain evidence="1">2023GN-00287</strain>
    </source>
</reference>
<comment type="caution">
    <text evidence="1">The sequence shown here is derived from an EMBL/GenBank/DDBJ whole genome shotgun (WGS) entry which is preliminary data.</text>
</comment>
<gene>
    <name evidence="1" type="ORF">SGX49_003922</name>
</gene>
<sequence>MTALNKQALREAAQEEIMLRSVSDTSDAWQDEASPEAVLALLDELEAAEKRISELEARAFNPAILDVVAERQRQVSAEGWTPAHDDQHRNNDMAFAAACYAFHAAAASWDLEDGGVPYDSHPVPKNWPWEPDWWKPTDPRRDLVKAGALIIAEIERIDRAAGIGVKGE</sequence>
<organism evidence="1 2">
    <name type="scientific">Citrobacter freundii</name>
    <dbReference type="NCBI Taxonomy" id="546"/>
    <lineage>
        <taxon>Bacteria</taxon>
        <taxon>Pseudomonadati</taxon>
        <taxon>Pseudomonadota</taxon>
        <taxon>Gammaproteobacteria</taxon>
        <taxon>Enterobacterales</taxon>
        <taxon>Enterobacteriaceae</taxon>
        <taxon>Citrobacter</taxon>
        <taxon>Citrobacter freundii complex</taxon>
    </lineage>
</organism>
<dbReference type="EMBL" id="ABOSXX010000024">
    <property type="protein sequence ID" value="ELV3681447.1"/>
    <property type="molecule type" value="Genomic_DNA"/>
</dbReference>
<proteinExistence type="predicted"/>
<dbReference type="AlphaFoldDB" id="A0AAN4D207"/>
<accession>A0AAN4D207</accession>
<name>A0AAN4D207_CITFR</name>
<evidence type="ECO:0000313" key="2">
    <source>
        <dbReference type="Proteomes" id="UP001279522"/>
    </source>
</evidence>
<evidence type="ECO:0000313" key="1">
    <source>
        <dbReference type="EMBL" id="ELV3681447.1"/>
    </source>
</evidence>
<protein>
    <submittedName>
        <fullName evidence="1">Ead/Ea22-like family protein</fullName>
    </submittedName>
</protein>
<dbReference type="RefSeq" id="WP_129610042.1">
    <property type="nucleotide sequence ID" value="NZ_CP110775.1"/>
</dbReference>
<dbReference type="Proteomes" id="UP001279522">
    <property type="component" value="Unassembled WGS sequence"/>
</dbReference>